<protein>
    <submittedName>
        <fullName evidence="5">AraC-type DNA-binding protein</fullName>
    </submittedName>
</protein>
<evidence type="ECO:0000259" key="4">
    <source>
        <dbReference type="PROSITE" id="PS01124"/>
    </source>
</evidence>
<feature type="domain" description="HTH araC/xylS-type" evidence="4">
    <location>
        <begin position="204"/>
        <end position="302"/>
    </location>
</feature>
<dbReference type="Proteomes" id="UP000199134">
    <property type="component" value="Unassembled WGS sequence"/>
</dbReference>
<evidence type="ECO:0000256" key="3">
    <source>
        <dbReference type="ARBA" id="ARBA00023163"/>
    </source>
</evidence>
<dbReference type="EMBL" id="FNIW01000009">
    <property type="protein sequence ID" value="SDO08509.1"/>
    <property type="molecule type" value="Genomic_DNA"/>
</dbReference>
<evidence type="ECO:0000313" key="5">
    <source>
        <dbReference type="EMBL" id="SDO08509.1"/>
    </source>
</evidence>
<dbReference type="SUPFAM" id="SSF46689">
    <property type="entry name" value="Homeodomain-like"/>
    <property type="match status" value="1"/>
</dbReference>
<dbReference type="AlphaFoldDB" id="A0A1H0GNZ3"/>
<dbReference type="InterPro" id="IPR018060">
    <property type="entry name" value="HTH_AraC"/>
</dbReference>
<keyword evidence="3" id="KW-0804">Transcription</keyword>
<organism evidence="5 6">
    <name type="scientific">Prevotella communis</name>
    <dbReference type="NCBI Taxonomy" id="2913614"/>
    <lineage>
        <taxon>Bacteria</taxon>
        <taxon>Pseudomonadati</taxon>
        <taxon>Bacteroidota</taxon>
        <taxon>Bacteroidia</taxon>
        <taxon>Bacteroidales</taxon>
        <taxon>Prevotellaceae</taxon>
        <taxon>Prevotella</taxon>
    </lineage>
</organism>
<comment type="caution">
    <text evidence="5">The sequence shown here is derived from an EMBL/GenBank/DDBJ whole genome shotgun (WGS) entry which is preliminary data.</text>
</comment>
<name>A0A1H0GNZ3_9BACT</name>
<dbReference type="SMART" id="SM00342">
    <property type="entry name" value="HTH_ARAC"/>
    <property type="match status" value="1"/>
</dbReference>
<dbReference type="Gene3D" id="1.10.10.60">
    <property type="entry name" value="Homeodomain-like"/>
    <property type="match status" value="1"/>
</dbReference>
<keyword evidence="2 5" id="KW-0238">DNA-binding</keyword>
<gene>
    <name evidence="5" type="ORF">SAMN04487900_109100</name>
</gene>
<accession>A0A1H0GNZ3</accession>
<evidence type="ECO:0000313" key="6">
    <source>
        <dbReference type="Proteomes" id="UP000199134"/>
    </source>
</evidence>
<dbReference type="InterPro" id="IPR009057">
    <property type="entry name" value="Homeodomain-like_sf"/>
</dbReference>
<dbReference type="PROSITE" id="PS01124">
    <property type="entry name" value="HTH_ARAC_FAMILY_2"/>
    <property type="match status" value="1"/>
</dbReference>
<proteinExistence type="predicted"/>
<evidence type="ECO:0000256" key="1">
    <source>
        <dbReference type="ARBA" id="ARBA00023015"/>
    </source>
</evidence>
<dbReference type="PANTHER" id="PTHR43280">
    <property type="entry name" value="ARAC-FAMILY TRANSCRIPTIONAL REGULATOR"/>
    <property type="match status" value="1"/>
</dbReference>
<sequence length="302" mass="34857">MSYIDYFCKMKELEEITFQTLTNNEDIQIGYSDNDIIVVDSIQRFAEISAAHVSMNAIAICTQGKVQGSMNGQQIELHQNQVAIIPQNITVTDVMISPDFDLKGLFLTNSILQSFLREKMNIWNEMMFIKRYHIITITEEDILFYTHFYDMITLAISKGMDNPYHTDIVQSLLRSAILALCGAMKQKLSLATDHHIKTSDNHFQRFLDLLHSTEIKHRTVETYASDLCISPKYLTAICKKNSGKTANEWITEHVLEDIRYYLRHTDLSIKQICDRLGFPNSSFFGKYVKDHFGVTPLEFRNS</sequence>
<evidence type="ECO:0000256" key="2">
    <source>
        <dbReference type="ARBA" id="ARBA00023125"/>
    </source>
</evidence>
<dbReference type="GO" id="GO:0043565">
    <property type="term" value="F:sequence-specific DNA binding"/>
    <property type="evidence" value="ECO:0007669"/>
    <property type="project" value="InterPro"/>
</dbReference>
<reference evidence="6" key="1">
    <citation type="submission" date="2016-10" db="EMBL/GenBank/DDBJ databases">
        <authorList>
            <person name="de Groot N.N."/>
        </authorList>
    </citation>
    <scope>NUCLEOTIDE SEQUENCE [LARGE SCALE GENOMIC DNA]</scope>
    <source>
        <strain evidence="6">BP1-145</strain>
    </source>
</reference>
<dbReference type="GO" id="GO:0003700">
    <property type="term" value="F:DNA-binding transcription factor activity"/>
    <property type="evidence" value="ECO:0007669"/>
    <property type="project" value="InterPro"/>
</dbReference>
<dbReference type="Pfam" id="PF12833">
    <property type="entry name" value="HTH_18"/>
    <property type="match status" value="1"/>
</dbReference>
<dbReference type="PANTHER" id="PTHR43280:SF32">
    <property type="entry name" value="TRANSCRIPTIONAL REGULATORY PROTEIN"/>
    <property type="match status" value="1"/>
</dbReference>
<keyword evidence="1" id="KW-0805">Transcription regulation</keyword>